<evidence type="ECO:0000313" key="9">
    <source>
        <dbReference type="Proteomes" id="UP000036987"/>
    </source>
</evidence>
<sequence length="548" mass="62269">MATSSIASPKYRTAFHFQPIKNWMNDPNGPMYYNGYYHFFYQYNPNGPEWSENIVWAHSVSLDLVNWSIVKDAFFSTQDHPFDINGCWSGSATILPDGDVYRPGPVMLYTGLDNDKRQVQNIAFAKNISDPMLEEWDKPDYNPIIDLPTGIQPDCFRDPSTGWIGEDGYWRIGVGSVEEDHTGVIFLYKSKDFVHWTKSEKPLFSVDDIGILECPDFFPVSRDGSKEGLDTSSLNGDSVNDYVLKVSIYELNIDVYTVGKCENDVYIPNDHKGSAGLRIDFGKFYASKSFFDPKMKRRILWAWVNEECSSTDNIAKGWAGIQIVPRLIWLDETGHHRLIQWPIKEIESLRRNEISFQNLDIIPQTPFEIKGLINTSQADVEVEFEIPNLEDAEEYDPSWSMDPQKICSLRNASVSGGVGPFGLLVLASDNREEYTAVFFRIFKAKDKYLTLMCSDQSKSSLRTEVSKTVYGGFVNIDIENTPKISLRTLIDHSVVESFGAGGRTCITSRVYPTSILTDNIHLFVFNNGTKSVRVVDFKAWEMANARID</sequence>
<dbReference type="InterPro" id="IPR013320">
    <property type="entry name" value="ConA-like_dom_sf"/>
</dbReference>
<dbReference type="SMART" id="SM00640">
    <property type="entry name" value="Glyco_32"/>
    <property type="match status" value="1"/>
</dbReference>
<dbReference type="Pfam" id="PF08244">
    <property type="entry name" value="Glyco_hydro_32C"/>
    <property type="match status" value="1"/>
</dbReference>
<dbReference type="OrthoDB" id="202537at2759"/>
<dbReference type="STRING" id="29655.A0A0K9NK17"/>
<dbReference type="PANTHER" id="PTHR31953">
    <property type="entry name" value="BETA-FRUCTOFURANOSIDASE, INSOLUBLE ISOENZYME CWINV1-RELATED"/>
    <property type="match status" value="1"/>
</dbReference>
<dbReference type="CDD" id="cd18624">
    <property type="entry name" value="GH32_Fruct1-like"/>
    <property type="match status" value="1"/>
</dbReference>
<evidence type="ECO:0000256" key="1">
    <source>
        <dbReference type="ARBA" id="ARBA00009902"/>
    </source>
</evidence>
<evidence type="ECO:0000313" key="8">
    <source>
        <dbReference type="EMBL" id="KMZ56320.1"/>
    </source>
</evidence>
<dbReference type="Gene3D" id="2.60.120.560">
    <property type="entry name" value="Exo-inulinase, domain 1"/>
    <property type="match status" value="1"/>
</dbReference>
<dbReference type="InterPro" id="IPR023296">
    <property type="entry name" value="Glyco_hydro_beta-prop_sf"/>
</dbReference>
<dbReference type="AlphaFoldDB" id="A0A0K9NK17"/>
<evidence type="ECO:0000256" key="5">
    <source>
        <dbReference type="RuleBase" id="RU362110"/>
    </source>
</evidence>
<keyword evidence="9" id="KW-1185">Reference proteome</keyword>
<dbReference type="PROSITE" id="PS00609">
    <property type="entry name" value="GLYCOSYL_HYDROL_F32"/>
    <property type="match status" value="1"/>
</dbReference>
<proteinExistence type="inferred from homology"/>
<dbReference type="SUPFAM" id="SSF49899">
    <property type="entry name" value="Concanavalin A-like lectins/glucanases"/>
    <property type="match status" value="1"/>
</dbReference>
<dbReference type="InterPro" id="IPR013148">
    <property type="entry name" value="Glyco_hydro_32_N"/>
</dbReference>
<dbReference type="GO" id="GO:0004553">
    <property type="term" value="F:hydrolase activity, hydrolyzing O-glycosyl compounds"/>
    <property type="evidence" value="ECO:0007669"/>
    <property type="project" value="InterPro"/>
</dbReference>
<reference evidence="9" key="1">
    <citation type="journal article" date="2016" name="Nature">
        <title>The genome of the seagrass Zostera marina reveals angiosperm adaptation to the sea.</title>
        <authorList>
            <person name="Olsen J.L."/>
            <person name="Rouze P."/>
            <person name="Verhelst B."/>
            <person name="Lin Y.-C."/>
            <person name="Bayer T."/>
            <person name="Collen J."/>
            <person name="Dattolo E."/>
            <person name="De Paoli E."/>
            <person name="Dittami S."/>
            <person name="Maumus F."/>
            <person name="Michel G."/>
            <person name="Kersting A."/>
            <person name="Lauritano C."/>
            <person name="Lohaus R."/>
            <person name="Toepel M."/>
            <person name="Tonon T."/>
            <person name="Vanneste K."/>
            <person name="Amirebrahimi M."/>
            <person name="Brakel J."/>
            <person name="Bostroem C."/>
            <person name="Chovatia M."/>
            <person name="Grimwood J."/>
            <person name="Jenkins J.W."/>
            <person name="Jueterbock A."/>
            <person name="Mraz A."/>
            <person name="Stam W.T."/>
            <person name="Tice H."/>
            <person name="Bornberg-Bauer E."/>
            <person name="Green P.J."/>
            <person name="Pearson G.A."/>
            <person name="Procaccini G."/>
            <person name="Duarte C.M."/>
            <person name="Schmutz J."/>
            <person name="Reusch T.B.H."/>
            <person name="Van de Peer Y."/>
        </authorList>
    </citation>
    <scope>NUCLEOTIDE SEQUENCE [LARGE SCALE GENOMIC DNA]</scope>
    <source>
        <strain evidence="9">cv. Finnish</strain>
    </source>
</reference>
<accession>A0A0K9NK17</accession>
<dbReference type="SUPFAM" id="SSF75005">
    <property type="entry name" value="Arabinanase/levansucrase/invertase"/>
    <property type="match status" value="1"/>
</dbReference>
<dbReference type="Proteomes" id="UP000036987">
    <property type="component" value="Unassembled WGS sequence"/>
</dbReference>
<dbReference type="FunFam" id="2.60.120.560:FF:000002">
    <property type="entry name" value="Beta-fructofuranosidase, insoluble isoenzyme CWINV1"/>
    <property type="match status" value="1"/>
</dbReference>
<keyword evidence="4 5" id="KW-0326">Glycosidase</keyword>
<dbReference type="GO" id="GO:0005975">
    <property type="term" value="P:carbohydrate metabolic process"/>
    <property type="evidence" value="ECO:0007669"/>
    <property type="project" value="InterPro"/>
</dbReference>
<dbReference type="InterPro" id="IPR001362">
    <property type="entry name" value="Glyco_hydro_32"/>
</dbReference>
<dbReference type="InterPro" id="IPR018053">
    <property type="entry name" value="Glyco_hydro_32_AS"/>
</dbReference>
<dbReference type="OMA" id="GGRACIM"/>
<evidence type="ECO:0000256" key="3">
    <source>
        <dbReference type="ARBA" id="ARBA00023180"/>
    </source>
</evidence>
<dbReference type="Pfam" id="PF00251">
    <property type="entry name" value="Glyco_hydro_32N"/>
    <property type="match status" value="1"/>
</dbReference>
<keyword evidence="3" id="KW-0325">Glycoprotein</keyword>
<keyword evidence="2 5" id="KW-0378">Hydrolase</keyword>
<evidence type="ECO:0000256" key="4">
    <source>
        <dbReference type="ARBA" id="ARBA00023295"/>
    </source>
</evidence>
<protein>
    <submittedName>
        <fullName evidence="8">Beta-fructofuranosidase</fullName>
    </submittedName>
</protein>
<comment type="caution">
    <text evidence="8">The sequence shown here is derived from an EMBL/GenBank/DDBJ whole genome shotgun (WGS) entry which is preliminary data.</text>
</comment>
<dbReference type="EMBL" id="LFYR01002205">
    <property type="protein sequence ID" value="KMZ56320.1"/>
    <property type="molecule type" value="Genomic_DNA"/>
</dbReference>
<name>A0A0K9NK17_ZOSMR</name>
<feature type="domain" description="Glycosyl hydrolase family 32 C-terminal" evidence="7">
    <location>
        <begin position="345"/>
        <end position="541"/>
    </location>
</feature>
<evidence type="ECO:0000256" key="2">
    <source>
        <dbReference type="ARBA" id="ARBA00022801"/>
    </source>
</evidence>
<dbReference type="InterPro" id="IPR050551">
    <property type="entry name" value="Fructan_Metab_Enzymes"/>
</dbReference>
<evidence type="ECO:0000259" key="7">
    <source>
        <dbReference type="Pfam" id="PF08244"/>
    </source>
</evidence>
<dbReference type="InterPro" id="IPR013189">
    <property type="entry name" value="Glyco_hydro_32_C"/>
</dbReference>
<dbReference type="Gene3D" id="2.115.10.20">
    <property type="entry name" value="Glycosyl hydrolase domain, family 43"/>
    <property type="match status" value="1"/>
</dbReference>
<gene>
    <name evidence="8" type="ORF">ZOSMA_97G00900</name>
</gene>
<feature type="domain" description="Glycosyl hydrolase family 32 N-terminal" evidence="6">
    <location>
        <begin position="16"/>
        <end position="342"/>
    </location>
</feature>
<organism evidence="8 9">
    <name type="scientific">Zostera marina</name>
    <name type="common">Eelgrass</name>
    <dbReference type="NCBI Taxonomy" id="29655"/>
    <lineage>
        <taxon>Eukaryota</taxon>
        <taxon>Viridiplantae</taxon>
        <taxon>Streptophyta</taxon>
        <taxon>Embryophyta</taxon>
        <taxon>Tracheophyta</taxon>
        <taxon>Spermatophyta</taxon>
        <taxon>Magnoliopsida</taxon>
        <taxon>Liliopsida</taxon>
        <taxon>Zosteraceae</taxon>
        <taxon>Zostera</taxon>
    </lineage>
</organism>
<evidence type="ECO:0000259" key="6">
    <source>
        <dbReference type="Pfam" id="PF00251"/>
    </source>
</evidence>
<comment type="similarity">
    <text evidence="1 5">Belongs to the glycosyl hydrolase 32 family.</text>
</comment>